<protein>
    <recommendedName>
        <fullName evidence="6">Transmembrane protein</fullName>
    </recommendedName>
</protein>
<reference evidence="4 5" key="1">
    <citation type="submission" date="2021-11" db="EMBL/GenBank/DDBJ databases">
        <authorList>
            <person name="Liang Q."/>
            <person name="Mou H."/>
            <person name="Liu Z."/>
        </authorList>
    </citation>
    <scope>NUCLEOTIDE SEQUENCE [LARGE SCALE GENOMIC DNA]</scope>
    <source>
        <strain evidence="4 5">CHU3</strain>
    </source>
</reference>
<evidence type="ECO:0000256" key="2">
    <source>
        <dbReference type="SAM" id="MobiDB-lite"/>
    </source>
</evidence>
<keyword evidence="3" id="KW-0472">Membrane</keyword>
<name>A0ABT2YIV0_9BURK</name>
<sequence>MIVFLKFLYPPFACMDSRFALNSQSAAWPKLTAARLLLCSAAWVSFSAHGLEVGAVQMLSGLGQPLSLHLPVRWAAGEARSADCLKVTVEAGERHLSAAELQQSLLKGADANSALIWLRSKSEVVEPVLVLSMGCPAQQLMALVDPVHSMTAPAGGFKTMATEAVQLEPLGPTKETARPIRALKVRAERPTQRSQLRLSGGSLPPLSMADSETPGLRWRFDSDLEDQAVMELRSRHDKLSKAVKDGPFYVRPGAPGASLLMAIDVGRPGGPADLLMAQDGLERLQRAQAQFTSLQAEHLALKAELDKLQAEMAAREASAESRQRWMMVLSLGLAGLVAGGLYLFRRRRDMQPIAPRPANISA</sequence>
<feature type="region of interest" description="Disordered" evidence="2">
    <location>
        <begin position="188"/>
        <end position="210"/>
    </location>
</feature>
<evidence type="ECO:0000313" key="4">
    <source>
        <dbReference type="EMBL" id="MCV2369980.1"/>
    </source>
</evidence>
<evidence type="ECO:0000256" key="1">
    <source>
        <dbReference type="SAM" id="Coils"/>
    </source>
</evidence>
<keyword evidence="5" id="KW-1185">Reference proteome</keyword>
<dbReference type="RefSeq" id="WP_263572568.1">
    <property type="nucleotide sequence ID" value="NZ_JAJIRN010000008.1"/>
</dbReference>
<evidence type="ECO:0000256" key="3">
    <source>
        <dbReference type="SAM" id="Phobius"/>
    </source>
</evidence>
<feature type="transmembrane region" description="Helical" evidence="3">
    <location>
        <begin position="325"/>
        <end position="344"/>
    </location>
</feature>
<accession>A0ABT2YIV0</accession>
<keyword evidence="1" id="KW-0175">Coiled coil</keyword>
<comment type="caution">
    <text evidence="4">The sequence shown here is derived from an EMBL/GenBank/DDBJ whole genome shotgun (WGS) entry which is preliminary data.</text>
</comment>
<keyword evidence="3" id="KW-0812">Transmembrane</keyword>
<dbReference type="EMBL" id="JAJIRN010000008">
    <property type="protein sequence ID" value="MCV2369980.1"/>
    <property type="molecule type" value="Genomic_DNA"/>
</dbReference>
<evidence type="ECO:0000313" key="5">
    <source>
        <dbReference type="Proteomes" id="UP001209701"/>
    </source>
</evidence>
<gene>
    <name evidence="4" type="ORF">LNV07_17995</name>
</gene>
<evidence type="ECO:0008006" key="6">
    <source>
        <dbReference type="Google" id="ProtNLM"/>
    </source>
</evidence>
<feature type="compositionally biased region" description="Low complexity" evidence="2">
    <location>
        <begin position="192"/>
        <end position="207"/>
    </location>
</feature>
<proteinExistence type="predicted"/>
<dbReference type="Proteomes" id="UP001209701">
    <property type="component" value="Unassembled WGS sequence"/>
</dbReference>
<feature type="coiled-coil region" evidence="1">
    <location>
        <begin position="277"/>
        <end position="318"/>
    </location>
</feature>
<keyword evidence="3" id="KW-1133">Transmembrane helix</keyword>
<organism evidence="4 5">
    <name type="scientific">Roseateles oligotrophus</name>
    <dbReference type="NCBI Taxonomy" id="1769250"/>
    <lineage>
        <taxon>Bacteria</taxon>
        <taxon>Pseudomonadati</taxon>
        <taxon>Pseudomonadota</taxon>
        <taxon>Betaproteobacteria</taxon>
        <taxon>Burkholderiales</taxon>
        <taxon>Sphaerotilaceae</taxon>
        <taxon>Roseateles</taxon>
    </lineage>
</organism>